<dbReference type="STRING" id="43700.ENSMALP00000012232"/>
<evidence type="ECO:0000256" key="7">
    <source>
        <dbReference type="ARBA" id="ARBA00023157"/>
    </source>
</evidence>
<comment type="subcellular location">
    <subcellularLocation>
        <location evidence="1">Secreted</location>
    </subcellularLocation>
</comment>
<dbReference type="PANTHER" id="PTHR43918">
    <property type="entry name" value="ACETYLCHOLINESTERASE"/>
    <property type="match status" value="1"/>
</dbReference>
<evidence type="ECO:0000259" key="15">
    <source>
        <dbReference type="Pfam" id="PF00135"/>
    </source>
</evidence>
<dbReference type="GO" id="GO:0019695">
    <property type="term" value="P:choline metabolic process"/>
    <property type="evidence" value="ECO:0007669"/>
    <property type="project" value="TreeGrafter"/>
</dbReference>
<feature type="active site" description="Charge relay system" evidence="12">
    <location>
        <position position="467"/>
    </location>
</feature>
<dbReference type="CDD" id="cd00312">
    <property type="entry name" value="Esterase_lipase"/>
    <property type="match status" value="1"/>
</dbReference>
<keyword evidence="13" id="KW-0732">Signal</keyword>
<comment type="subunit">
    <text evidence="11">Homotetramer; disulfide-linked. Dimer of dimers.</text>
</comment>
<comment type="catalytic activity">
    <reaction evidence="9">
        <text>an acylcholine + H2O = a carboxylate + choline + H(+)</text>
        <dbReference type="Rhea" id="RHEA:21964"/>
        <dbReference type="ChEBI" id="CHEBI:15354"/>
        <dbReference type="ChEBI" id="CHEBI:15377"/>
        <dbReference type="ChEBI" id="CHEBI:15378"/>
        <dbReference type="ChEBI" id="CHEBI:29067"/>
        <dbReference type="ChEBI" id="CHEBI:35287"/>
        <dbReference type="EC" id="3.1.1.8"/>
    </reaction>
</comment>
<dbReference type="PROSITE" id="PS00122">
    <property type="entry name" value="CARBOXYLESTERASE_B_1"/>
    <property type="match status" value="1"/>
</dbReference>
<evidence type="ECO:0000256" key="5">
    <source>
        <dbReference type="ARBA" id="ARBA00022553"/>
    </source>
</evidence>
<feature type="active site" description="Acyl-ester intermediate" evidence="12">
    <location>
        <position position="229"/>
    </location>
</feature>
<feature type="signal peptide" evidence="13">
    <location>
        <begin position="1"/>
        <end position="24"/>
    </location>
</feature>
<evidence type="ECO:0000256" key="8">
    <source>
        <dbReference type="ARBA" id="ARBA00023180"/>
    </source>
</evidence>
<dbReference type="InterPro" id="IPR002018">
    <property type="entry name" value="CarbesteraseB"/>
</dbReference>
<evidence type="ECO:0000256" key="12">
    <source>
        <dbReference type="PIRSR" id="PIRSR600997-1"/>
    </source>
</evidence>
<dbReference type="PRINTS" id="PR00878">
    <property type="entry name" value="CHOLNESTRASE"/>
</dbReference>
<dbReference type="GO" id="GO:0006581">
    <property type="term" value="P:acetylcholine catabolic process"/>
    <property type="evidence" value="ECO:0007669"/>
    <property type="project" value="TreeGrafter"/>
</dbReference>
<name>A0A3Q3JEL6_MONAL</name>
<feature type="transmembrane region" description="Helical" evidence="14">
    <location>
        <begin position="570"/>
        <end position="590"/>
    </location>
</feature>
<evidence type="ECO:0000313" key="16">
    <source>
        <dbReference type="Ensembl" id="ENSMALP00000012232.1"/>
    </source>
</evidence>
<dbReference type="FunFam" id="3.40.50.1820:FF:000029">
    <property type="entry name" value="Acetylcholinesterase"/>
    <property type="match status" value="1"/>
</dbReference>
<feature type="chain" id="PRO_5018376810" description="Carboxylic ester hydrolase" evidence="13">
    <location>
        <begin position="25"/>
        <end position="591"/>
    </location>
</feature>
<evidence type="ECO:0000256" key="14">
    <source>
        <dbReference type="SAM" id="Phobius"/>
    </source>
</evidence>
<evidence type="ECO:0000256" key="11">
    <source>
        <dbReference type="ARBA" id="ARBA00038819"/>
    </source>
</evidence>
<comment type="similarity">
    <text evidence="2 13">Belongs to the type-B carboxylesterase/lipase family.</text>
</comment>
<evidence type="ECO:0000256" key="9">
    <source>
        <dbReference type="ARBA" id="ARBA00036543"/>
    </source>
</evidence>
<dbReference type="PANTHER" id="PTHR43918:SF5">
    <property type="entry name" value="CHOLINESTERASE"/>
    <property type="match status" value="1"/>
</dbReference>
<evidence type="ECO:0000256" key="10">
    <source>
        <dbReference type="ARBA" id="ARBA00037444"/>
    </source>
</evidence>
<reference evidence="16" key="1">
    <citation type="submission" date="2025-08" db="UniProtKB">
        <authorList>
            <consortium name="Ensembl"/>
        </authorList>
    </citation>
    <scope>IDENTIFICATION</scope>
</reference>
<dbReference type="InterPro" id="IPR019819">
    <property type="entry name" value="Carboxylesterase_B_CS"/>
</dbReference>
<protein>
    <recommendedName>
        <fullName evidence="13">Carboxylic ester hydrolase</fullName>
        <ecNumber evidence="13">3.1.1.-</ecNumber>
    </recommendedName>
</protein>
<organism evidence="16 17">
    <name type="scientific">Monopterus albus</name>
    <name type="common">Swamp eel</name>
    <dbReference type="NCBI Taxonomy" id="43700"/>
    <lineage>
        <taxon>Eukaryota</taxon>
        <taxon>Metazoa</taxon>
        <taxon>Chordata</taxon>
        <taxon>Craniata</taxon>
        <taxon>Vertebrata</taxon>
        <taxon>Euteleostomi</taxon>
        <taxon>Actinopterygii</taxon>
        <taxon>Neopterygii</taxon>
        <taxon>Teleostei</taxon>
        <taxon>Neoteleostei</taxon>
        <taxon>Acanthomorphata</taxon>
        <taxon>Anabantaria</taxon>
        <taxon>Synbranchiformes</taxon>
        <taxon>Synbranchidae</taxon>
        <taxon>Monopterus</taxon>
    </lineage>
</organism>
<dbReference type="EC" id="3.1.1.-" evidence="13"/>
<dbReference type="Pfam" id="PF00135">
    <property type="entry name" value="COesterase"/>
    <property type="match status" value="1"/>
</dbReference>
<dbReference type="Gene3D" id="3.40.50.1820">
    <property type="entry name" value="alpha/beta hydrolase"/>
    <property type="match status" value="1"/>
</dbReference>
<feature type="domain" description="Carboxylesterase type B" evidence="15">
    <location>
        <begin position="28"/>
        <end position="548"/>
    </location>
</feature>
<dbReference type="GO" id="GO:0005615">
    <property type="term" value="C:extracellular space"/>
    <property type="evidence" value="ECO:0007669"/>
    <property type="project" value="TreeGrafter"/>
</dbReference>
<comment type="function">
    <text evidence="10">Esterase with broad substrate specificity. Contributes to the inactivation of the neurotransmitter acetylcholine. Can degrade neurotoxic organophosphate esters.</text>
</comment>
<evidence type="ECO:0000256" key="3">
    <source>
        <dbReference type="ARBA" id="ARBA00022487"/>
    </source>
</evidence>
<sequence length="591" mass="65657">MKIFSLHPHFLPLVLLHLVAVSHASQDDLIINTSHGKVQGKLLSVPGGDVRAFLGIPYAKPPLGQLRFRAPQPAERWEGVKDSTKYSDSCYQVLDTAFPGFKGAEMWNPNTPLNEDCLYLNVWSPHFNKTQSQPSPLVPVLVWIYGGGFAMGTSSLDIYDGRFLSKSEGVVVVSMNYRLGALGFLSLPDNEHVRGNAGLLDQRLALQWVANNIAAFGGDPSTVTLFGESAGSGCVGLHLLSPGSQDLFQRAIMESGSPNAPWGTISQAESWDRSLMLAKLLGCSTFPPAQLEACLQEADPATITSKQYEIFTKPSLLTLPFVPVVDGDFLPDDLEVGVLQRTSNLPKKDVLVGVNKDEGTYFLIYGVPGFGIIDESLISRYQFLHGVHLTMVDASNVTRETALFQYTDWTDVDNKMKNRDLLGNLVGDQLFVCPVLDYSQHGGKAFLYLFDHRSSNNPWPEWMGVMHGYEIEFVFGMPLNASLGYTKNEVNMTKKIMKHWANFARTGDPSIDGDNWPMFTSEKQEYITLNYKHPEKKSMLRANECHLWNKLMPNIQKVSDDLRSCVKANGIILCCNYTSLIILLVFGLLVY</sequence>
<dbReference type="GO" id="GO:0005886">
    <property type="term" value="C:plasma membrane"/>
    <property type="evidence" value="ECO:0007669"/>
    <property type="project" value="TreeGrafter"/>
</dbReference>
<dbReference type="Ensembl" id="ENSMALT00000012492.1">
    <property type="protein sequence ID" value="ENSMALP00000012232.1"/>
    <property type="gene ID" value="ENSMALG00000008671.1"/>
</dbReference>
<evidence type="ECO:0000256" key="4">
    <source>
        <dbReference type="ARBA" id="ARBA00022525"/>
    </source>
</evidence>
<evidence type="ECO:0000313" key="17">
    <source>
        <dbReference type="Proteomes" id="UP000261600"/>
    </source>
</evidence>
<dbReference type="InterPro" id="IPR000997">
    <property type="entry name" value="Cholinesterase"/>
</dbReference>
<dbReference type="InterPro" id="IPR019826">
    <property type="entry name" value="Carboxylesterase_B_AS"/>
</dbReference>
<dbReference type="GO" id="GO:0003990">
    <property type="term" value="F:acetylcholinesterase activity"/>
    <property type="evidence" value="ECO:0007669"/>
    <property type="project" value="TreeGrafter"/>
</dbReference>
<keyword evidence="14" id="KW-0472">Membrane</keyword>
<dbReference type="SUPFAM" id="SSF53474">
    <property type="entry name" value="alpha/beta-Hydrolases"/>
    <property type="match status" value="1"/>
</dbReference>
<keyword evidence="4" id="KW-0964">Secreted</keyword>
<keyword evidence="14" id="KW-1133">Transmembrane helix</keyword>
<keyword evidence="14" id="KW-0812">Transmembrane</keyword>
<dbReference type="Proteomes" id="UP000261600">
    <property type="component" value="Unplaced"/>
</dbReference>
<evidence type="ECO:0000256" key="13">
    <source>
        <dbReference type="RuleBase" id="RU361235"/>
    </source>
</evidence>
<reference evidence="16" key="2">
    <citation type="submission" date="2025-09" db="UniProtKB">
        <authorList>
            <consortium name="Ensembl"/>
        </authorList>
    </citation>
    <scope>IDENTIFICATION</scope>
</reference>
<proteinExistence type="inferred from homology"/>
<evidence type="ECO:0000256" key="1">
    <source>
        <dbReference type="ARBA" id="ARBA00004613"/>
    </source>
</evidence>
<evidence type="ECO:0000256" key="6">
    <source>
        <dbReference type="ARBA" id="ARBA00022801"/>
    </source>
</evidence>
<keyword evidence="7" id="KW-1015">Disulfide bond</keyword>
<keyword evidence="17" id="KW-1185">Reference proteome</keyword>
<keyword evidence="5" id="KW-0597">Phosphoprotein</keyword>
<keyword evidence="6 13" id="KW-0378">Hydrolase</keyword>
<dbReference type="InterPro" id="IPR050654">
    <property type="entry name" value="AChE-related_enzymes"/>
</dbReference>
<keyword evidence="8" id="KW-0325">Glycoprotein</keyword>
<keyword evidence="3" id="KW-0719">Serine esterase</keyword>
<feature type="active site" description="Charge relay system" evidence="12">
    <location>
        <position position="358"/>
    </location>
</feature>
<evidence type="ECO:0000256" key="2">
    <source>
        <dbReference type="ARBA" id="ARBA00005964"/>
    </source>
</evidence>
<dbReference type="AlphaFoldDB" id="A0A3Q3JEL6"/>
<accession>A0A3Q3JEL6</accession>
<dbReference type="InterPro" id="IPR029058">
    <property type="entry name" value="AB_hydrolase_fold"/>
</dbReference>
<dbReference type="PROSITE" id="PS00941">
    <property type="entry name" value="CARBOXYLESTERASE_B_2"/>
    <property type="match status" value="1"/>
</dbReference>